<name>A0ACC0BH32_CATRO</name>
<keyword evidence="2" id="KW-1185">Reference proteome</keyword>
<evidence type="ECO:0000313" key="1">
    <source>
        <dbReference type="EMBL" id="KAI5671950.1"/>
    </source>
</evidence>
<dbReference type="EMBL" id="CM044703">
    <property type="protein sequence ID" value="KAI5671950.1"/>
    <property type="molecule type" value="Genomic_DNA"/>
</dbReference>
<comment type="caution">
    <text evidence="1">The sequence shown here is derived from an EMBL/GenBank/DDBJ whole genome shotgun (WGS) entry which is preliminary data.</text>
</comment>
<proteinExistence type="predicted"/>
<reference evidence="2" key="1">
    <citation type="journal article" date="2023" name="Nat. Plants">
        <title>Single-cell RNA sequencing provides a high-resolution roadmap for understanding the multicellular compartmentation of specialized metabolism.</title>
        <authorList>
            <person name="Sun S."/>
            <person name="Shen X."/>
            <person name="Li Y."/>
            <person name="Li Y."/>
            <person name="Wang S."/>
            <person name="Li R."/>
            <person name="Zhang H."/>
            <person name="Shen G."/>
            <person name="Guo B."/>
            <person name="Wei J."/>
            <person name="Xu J."/>
            <person name="St-Pierre B."/>
            <person name="Chen S."/>
            <person name="Sun C."/>
        </authorList>
    </citation>
    <scope>NUCLEOTIDE SEQUENCE [LARGE SCALE GENOMIC DNA]</scope>
</reference>
<organism evidence="1 2">
    <name type="scientific">Catharanthus roseus</name>
    <name type="common">Madagascar periwinkle</name>
    <name type="synonym">Vinca rosea</name>
    <dbReference type="NCBI Taxonomy" id="4058"/>
    <lineage>
        <taxon>Eukaryota</taxon>
        <taxon>Viridiplantae</taxon>
        <taxon>Streptophyta</taxon>
        <taxon>Embryophyta</taxon>
        <taxon>Tracheophyta</taxon>
        <taxon>Spermatophyta</taxon>
        <taxon>Magnoliopsida</taxon>
        <taxon>eudicotyledons</taxon>
        <taxon>Gunneridae</taxon>
        <taxon>Pentapetalae</taxon>
        <taxon>asterids</taxon>
        <taxon>lamiids</taxon>
        <taxon>Gentianales</taxon>
        <taxon>Apocynaceae</taxon>
        <taxon>Rauvolfioideae</taxon>
        <taxon>Vinceae</taxon>
        <taxon>Catharanthinae</taxon>
        <taxon>Catharanthus</taxon>
    </lineage>
</organism>
<protein>
    <submittedName>
        <fullName evidence="1">Uncharacterized protein</fullName>
    </submittedName>
</protein>
<sequence length="178" mass="20713">MIERLIRVWLSLTHFSRYKVKKEPLEAWISREFTSSETSDDLILRAHGFIFLLLGGHMLPDFSGSLVHVRYLNLLEDLESISTYSCCSCILGFLYKHLCMASLGDARQIGGTLVILQIWVWLRIPLLRPQLFRYVEQDPPALLGAMWCTTFDCSQLPTHVLLKYIDQLDFMLFDQVWL</sequence>
<accession>A0ACC0BH32</accession>
<dbReference type="Proteomes" id="UP001060085">
    <property type="component" value="Linkage Group LG03"/>
</dbReference>
<evidence type="ECO:0000313" key="2">
    <source>
        <dbReference type="Proteomes" id="UP001060085"/>
    </source>
</evidence>
<gene>
    <name evidence="1" type="ORF">M9H77_12314</name>
</gene>